<keyword evidence="2" id="KW-1133">Transmembrane helix</keyword>
<feature type="domain" description="EamA" evidence="3">
    <location>
        <begin position="162"/>
        <end position="300"/>
    </location>
</feature>
<feature type="transmembrane region" description="Helical" evidence="2">
    <location>
        <begin position="284"/>
        <end position="302"/>
    </location>
</feature>
<dbReference type="PANTHER" id="PTHR22911:SF137">
    <property type="entry name" value="SOLUTE CARRIER FAMILY 35 MEMBER G2-RELATED"/>
    <property type="match status" value="1"/>
</dbReference>
<keyword evidence="2" id="KW-0812">Transmembrane</keyword>
<feature type="transmembrane region" description="Helical" evidence="2">
    <location>
        <begin position="193"/>
        <end position="213"/>
    </location>
</feature>
<dbReference type="PANTHER" id="PTHR22911">
    <property type="entry name" value="ACYL-MALONYL CONDENSING ENZYME-RELATED"/>
    <property type="match status" value="1"/>
</dbReference>
<dbReference type="SUPFAM" id="SSF103481">
    <property type="entry name" value="Multidrug resistance efflux transporter EmrE"/>
    <property type="match status" value="2"/>
</dbReference>
<feature type="transmembrane region" description="Helical" evidence="2">
    <location>
        <begin position="6"/>
        <end position="28"/>
    </location>
</feature>
<feature type="domain" description="EamA" evidence="3">
    <location>
        <begin position="10"/>
        <end position="144"/>
    </location>
</feature>
<dbReference type="InterPro" id="IPR037185">
    <property type="entry name" value="EmrE-like"/>
</dbReference>
<evidence type="ECO:0000259" key="3">
    <source>
        <dbReference type="Pfam" id="PF00892"/>
    </source>
</evidence>
<evidence type="ECO:0000256" key="2">
    <source>
        <dbReference type="SAM" id="Phobius"/>
    </source>
</evidence>
<reference evidence="4 5" key="1">
    <citation type="submission" date="2019-03" db="EMBL/GenBank/DDBJ databases">
        <title>Lake Tanganyika Metagenome-Assembled Genomes (MAGs).</title>
        <authorList>
            <person name="Tran P."/>
        </authorList>
    </citation>
    <scope>NUCLEOTIDE SEQUENCE [LARGE SCALE GENOMIC DNA]</scope>
    <source>
        <strain evidence="4">K_DeepCast_65m_m2_236</strain>
    </source>
</reference>
<evidence type="ECO:0000313" key="4">
    <source>
        <dbReference type="EMBL" id="MBM3274139.1"/>
    </source>
</evidence>
<organism evidence="4 5">
    <name type="scientific">Candidatus Tanganyikabacteria bacterium</name>
    <dbReference type="NCBI Taxonomy" id="2961651"/>
    <lineage>
        <taxon>Bacteria</taxon>
        <taxon>Bacillati</taxon>
        <taxon>Candidatus Sericytochromatia</taxon>
        <taxon>Candidatus Tanganyikabacteria</taxon>
    </lineage>
</organism>
<feature type="transmembrane region" description="Helical" evidence="2">
    <location>
        <begin position="70"/>
        <end position="91"/>
    </location>
</feature>
<dbReference type="GO" id="GO:0016020">
    <property type="term" value="C:membrane"/>
    <property type="evidence" value="ECO:0007669"/>
    <property type="project" value="InterPro"/>
</dbReference>
<feature type="transmembrane region" description="Helical" evidence="2">
    <location>
        <begin position="98"/>
        <end position="120"/>
    </location>
</feature>
<gene>
    <name evidence="4" type="ORF">FJZ00_03235</name>
</gene>
<dbReference type="Pfam" id="PF00892">
    <property type="entry name" value="EamA"/>
    <property type="match status" value="2"/>
</dbReference>
<evidence type="ECO:0000313" key="5">
    <source>
        <dbReference type="Proteomes" id="UP000703893"/>
    </source>
</evidence>
<evidence type="ECO:0000256" key="1">
    <source>
        <dbReference type="ARBA" id="ARBA00007362"/>
    </source>
</evidence>
<comment type="caution">
    <text evidence="4">The sequence shown here is derived from an EMBL/GenBank/DDBJ whole genome shotgun (WGS) entry which is preliminary data.</text>
</comment>
<dbReference type="EMBL" id="VGJX01000132">
    <property type="protein sequence ID" value="MBM3274139.1"/>
    <property type="molecule type" value="Genomic_DNA"/>
</dbReference>
<comment type="similarity">
    <text evidence="1">Belongs to the EamA transporter family.</text>
</comment>
<keyword evidence="2" id="KW-0472">Membrane</keyword>
<feature type="transmembrane region" description="Helical" evidence="2">
    <location>
        <begin position="126"/>
        <end position="143"/>
    </location>
</feature>
<feature type="transmembrane region" description="Helical" evidence="2">
    <location>
        <begin position="233"/>
        <end position="249"/>
    </location>
</feature>
<name>A0A937X4P0_9BACT</name>
<sequence>MTASGTLWAWFLPALLTLFFYGIGQGLVKKWVADVPPARFCLYFVAAKSLVNLGYVASQGKLDLTNPDGFVFLGIGIFAFMLDGLGWILYFQSIVYGPITIVGTLSAAYPALTAVFAGVFLGEQLIPLHYGAVAVVIAGCIGLSYDPSGSAVSATSQKISRRWIPLAAAALVLWATTQTISKYTYTLPMASEGGLALCNTIGGLLTLGVYGVLRGWKLPEGEIKVKGEWLRSFLPMGLMAAGDLGVIIANKFGPISLVTPITGAYPVVTLAFAALVLREKVGRFQWFCVALILVGMQLVTYTPSS</sequence>
<feature type="transmembrane region" description="Helical" evidence="2">
    <location>
        <begin position="163"/>
        <end position="181"/>
    </location>
</feature>
<dbReference type="Proteomes" id="UP000703893">
    <property type="component" value="Unassembled WGS sequence"/>
</dbReference>
<accession>A0A937X4P0</accession>
<proteinExistence type="inferred from homology"/>
<dbReference type="AlphaFoldDB" id="A0A937X4P0"/>
<feature type="transmembrane region" description="Helical" evidence="2">
    <location>
        <begin position="40"/>
        <end position="58"/>
    </location>
</feature>
<feature type="transmembrane region" description="Helical" evidence="2">
    <location>
        <begin position="255"/>
        <end position="277"/>
    </location>
</feature>
<dbReference type="InterPro" id="IPR000620">
    <property type="entry name" value="EamA_dom"/>
</dbReference>
<protein>
    <submittedName>
        <fullName evidence="4">EamA family transporter</fullName>
    </submittedName>
</protein>